<accession>A0A343TJM7</accession>
<keyword evidence="3" id="KW-1185">Reference proteome</keyword>
<keyword evidence="1" id="KW-1133">Transmembrane helix</keyword>
<sequence>MTRTMLSPTARRQAVEPVLAVLTVGLALIWIMEPEFVFDDGIVATVVGPVFVPATLLAPGLLAVSVLGRVVRHGIRLVSAAVGSGDRMQGSVTDLLRIGWSFVLGVLAGMTLWWVVGSVYVLTIADTGGVMLAPVVAVVVGSVLGVLLIGRTVLGWFRSSRDAVSLLDETD</sequence>
<feature type="transmembrane region" description="Helical" evidence="1">
    <location>
        <begin position="14"/>
        <end position="32"/>
    </location>
</feature>
<dbReference type="EMBL" id="CP025066">
    <property type="protein sequence ID" value="AUX09299.1"/>
    <property type="molecule type" value="Genomic_DNA"/>
</dbReference>
<organism evidence="2 3">
    <name type="scientific">Halalkaliarchaeum desulfuricum</name>
    <dbReference type="NCBI Taxonomy" id="2055893"/>
    <lineage>
        <taxon>Archaea</taxon>
        <taxon>Methanobacteriati</taxon>
        <taxon>Methanobacteriota</taxon>
        <taxon>Stenosarchaea group</taxon>
        <taxon>Halobacteria</taxon>
        <taxon>Halobacteriales</taxon>
        <taxon>Haloferacaceae</taxon>
        <taxon>Halalkaliarchaeum</taxon>
    </lineage>
</organism>
<reference evidence="3" key="1">
    <citation type="submission" date="2017-11" db="EMBL/GenBank/DDBJ databases">
        <title>Phenotypic and genomic properties of facultatively anaerobic sulfur-reducing natronoarchaea from hypersaline soda lakes.</title>
        <authorList>
            <person name="Sorokin D.Y."/>
            <person name="Kublanov I.V."/>
            <person name="Roman P."/>
            <person name="Sinninghe Damste J.S."/>
            <person name="Golyshin P.N."/>
            <person name="Rojo D."/>
            <person name="Ciordia S."/>
            <person name="Mena M.D.C."/>
            <person name="Ferrer M."/>
            <person name="Messina E."/>
            <person name="Smedile F."/>
            <person name="La Spada G."/>
            <person name="La Cono V."/>
            <person name="Yakimov M.M."/>
        </authorList>
    </citation>
    <scope>NUCLEOTIDE SEQUENCE [LARGE SCALE GENOMIC DNA]</scope>
    <source>
        <strain evidence="3">AArc-Sl</strain>
    </source>
</reference>
<evidence type="ECO:0000256" key="1">
    <source>
        <dbReference type="SAM" id="Phobius"/>
    </source>
</evidence>
<protein>
    <submittedName>
        <fullName evidence="2">Uncharacterized protein</fullName>
    </submittedName>
</protein>
<dbReference type="OrthoDB" id="351017at2157"/>
<dbReference type="AlphaFoldDB" id="A0A343TJM7"/>
<evidence type="ECO:0000313" key="2">
    <source>
        <dbReference type="EMBL" id="AUX09299.1"/>
    </source>
</evidence>
<dbReference type="KEGG" id="hdf:AArcSl_1670"/>
<dbReference type="GeneID" id="37878027"/>
<dbReference type="RefSeq" id="WP_119817670.1">
    <property type="nucleotide sequence ID" value="NZ_CP025066.1"/>
</dbReference>
<keyword evidence="1" id="KW-0812">Transmembrane</keyword>
<feature type="transmembrane region" description="Helical" evidence="1">
    <location>
        <begin position="44"/>
        <end position="67"/>
    </location>
</feature>
<evidence type="ECO:0000313" key="3">
    <source>
        <dbReference type="Proteomes" id="UP000263012"/>
    </source>
</evidence>
<keyword evidence="1" id="KW-0472">Membrane</keyword>
<feature type="transmembrane region" description="Helical" evidence="1">
    <location>
        <begin position="95"/>
        <end position="116"/>
    </location>
</feature>
<gene>
    <name evidence="2" type="ORF">AArcSl_1670</name>
</gene>
<name>A0A343TJM7_9EURY</name>
<feature type="transmembrane region" description="Helical" evidence="1">
    <location>
        <begin position="128"/>
        <end position="149"/>
    </location>
</feature>
<dbReference type="Proteomes" id="UP000263012">
    <property type="component" value="Chromosome"/>
</dbReference>
<proteinExistence type="predicted"/>